<dbReference type="Proteomes" id="UP001165063">
    <property type="component" value="Unassembled WGS sequence"/>
</dbReference>
<name>A0A9W6Z3L2_AMBMO</name>
<dbReference type="AlphaFoldDB" id="A0A9W6Z3L2"/>
<comment type="caution">
    <text evidence="1">The sequence shown here is derived from an EMBL/GenBank/DDBJ whole genome shotgun (WGS) entry which is preliminary data.</text>
</comment>
<evidence type="ECO:0000313" key="2">
    <source>
        <dbReference type="Proteomes" id="UP001165063"/>
    </source>
</evidence>
<organism evidence="1 2">
    <name type="scientific">Ambrosiozyma monospora</name>
    <name type="common">Yeast</name>
    <name type="synonym">Endomycopsis monosporus</name>
    <dbReference type="NCBI Taxonomy" id="43982"/>
    <lineage>
        <taxon>Eukaryota</taxon>
        <taxon>Fungi</taxon>
        <taxon>Dikarya</taxon>
        <taxon>Ascomycota</taxon>
        <taxon>Saccharomycotina</taxon>
        <taxon>Pichiomycetes</taxon>
        <taxon>Pichiales</taxon>
        <taxon>Pichiaceae</taxon>
        <taxon>Ambrosiozyma</taxon>
    </lineage>
</organism>
<sequence>MFISIFFINKQSIMLFYWTIPDKYLPSELLATTGLSITANTVTSIIHSAIPALTASATAFIEVTNVFPVVGSWRTQQQQQNFEGQTKSSISQTTITLLESVRPSSTYIRMEHMPQITISVVYDLISVMYYDADALMMDFQNPHSQILLRVHTLTITLTHLSFLVTSVF</sequence>
<gene>
    <name evidence="1" type="ORF">Amon01_000577600</name>
</gene>
<accession>A0A9W6Z3L2</accession>
<evidence type="ECO:0000313" key="1">
    <source>
        <dbReference type="EMBL" id="GMG39960.1"/>
    </source>
</evidence>
<reference evidence="1" key="1">
    <citation type="submission" date="2023-04" db="EMBL/GenBank/DDBJ databases">
        <title>Ambrosiozyma monospora NBRC 1965.</title>
        <authorList>
            <person name="Ichikawa N."/>
            <person name="Sato H."/>
            <person name="Tonouchi N."/>
        </authorList>
    </citation>
    <scope>NUCLEOTIDE SEQUENCE</scope>
    <source>
        <strain evidence="1">NBRC 1965</strain>
    </source>
</reference>
<dbReference type="EMBL" id="BSXU01003352">
    <property type="protein sequence ID" value="GMG39960.1"/>
    <property type="molecule type" value="Genomic_DNA"/>
</dbReference>
<keyword evidence="2" id="KW-1185">Reference proteome</keyword>
<protein>
    <submittedName>
        <fullName evidence="1">Unnamed protein product</fullName>
    </submittedName>
</protein>
<proteinExistence type="predicted"/>